<sequence length="325" mass="36004">MMIGFASLFMIGCSSGGSTNLEEGGTITLDLGHGGSTDSHLNEAAKKFIELVDEKSDGQIIINNHPNSELGAEREMTESVQSQLLDIAIVSTGPVGNFADKVNALDFPFLFDDRKHAEKVLDGPVGEEINQQLEEVNLKNLYWVDNGSYHIATNDKPIRTLADMKGLKFRTQENQVQIDTMNALGAKATPIPFSELFLSAQQGVVDGQGNSLAVLIPNSYYEVHKYLTITNHMYSAGLILMNNDQFKSYPEDVQQILLDAAKEAGTHEREFVQQLNAEYLEKAKANGMEIIEGVDLEPFKEAVQPVYENHADKYGELHQIIRENK</sequence>
<evidence type="ECO:0000313" key="3">
    <source>
        <dbReference type="Proteomes" id="UP000186524"/>
    </source>
</evidence>
<proteinExistence type="predicted"/>
<dbReference type="GO" id="GO:0055085">
    <property type="term" value="P:transmembrane transport"/>
    <property type="evidence" value="ECO:0007669"/>
    <property type="project" value="InterPro"/>
</dbReference>
<dbReference type="NCBIfam" id="TIGR00787">
    <property type="entry name" value="dctP"/>
    <property type="match status" value="1"/>
</dbReference>
<reference evidence="2 3" key="1">
    <citation type="submission" date="2016-12" db="EMBL/GenBank/DDBJ databases">
        <title>Domibacillus sp. SAOS 44 whole genome sequencing.</title>
        <authorList>
            <person name="Verma A."/>
            <person name="Krishnamurthi S."/>
        </authorList>
    </citation>
    <scope>NUCLEOTIDE SEQUENCE [LARGE SCALE GENOMIC DNA]</scope>
    <source>
        <strain evidence="2 3">SAOS 44</strain>
    </source>
</reference>
<dbReference type="STRING" id="1714354.BLL40_16175"/>
<dbReference type="AlphaFoldDB" id="A0A1Q5NZC6"/>
<dbReference type="CDD" id="cd13603">
    <property type="entry name" value="PBP2_TRAP_Siap_TeaA_like"/>
    <property type="match status" value="1"/>
</dbReference>
<accession>A0A1Q5NZC6</accession>
<evidence type="ECO:0000256" key="1">
    <source>
        <dbReference type="ARBA" id="ARBA00022729"/>
    </source>
</evidence>
<gene>
    <name evidence="2" type="ORF">BLL40_16175</name>
</gene>
<organism evidence="2 3">
    <name type="scientific">Domibacillus mangrovi</name>
    <dbReference type="NCBI Taxonomy" id="1714354"/>
    <lineage>
        <taxon>Bacteria</taxon>
        <taxon>Bacillati</taxon>
        <taxon>Bacillota</taxon>
        <taxon>Bacilli</taxon>
        <taxon>Bacillales</taxon>
        <taxon>Bacillaceae</taxon>
        <taxon>Domibacillus</taxon>
    </lineage>
</organism>
<dbReference type="Proteomes" id="UP000186524">
    <property type="component" value="Unassembled WGS sequence"/>
</dbReference>
<keyword evidence="3" id="KW-1185">Reference proteome</keyword>
<evidence type="ECO:0000313" key="2">
    <source>
        <dbReference type="EMBL" id="OKL35311.1"/>
    </source>
</evidence>
<dbReference type="GO" id="GO:0030288">
    <property type="term" value="C:outer membrane-bounded periplasmic space"/>
    <property type="evidence" value="ECO:0007669"/>
    <property type="project" value="InterPro"/>
</dbReference>
<dbReference type="InterPro" id="IPR004682">
    <property type="entry name" value="TRAP_DctP"/>
</dbReference>
<evidence type="ECO:0008006" key="4">
    <source>
        <dbReference type="Google" id="ProtNLM"/>
    </source>
</evidence>
<protein>
    <recommendedName>
        <fullName evidence="4">C4-dicarboxylate ABC transporter substrate-binding protein</fullName>
    </recommendedName>
</protein>
<dbReference type="InterPro" id="IPR038404">
    <property type="entry name" value="TRAP_DctP_sf"/>
</dbReference>
<dbReference type="NCBIfam" id="NF037995">
    <property type="entry name" value="TRAP_S1"/>
    <property type="match status" value="1"/>
</dbReference>
<dbReference type="GO" id="GO:0030246">
    <property type="term" value="F:carbohydrate binding"/>
    <property type="evidence" value="ECO:0007669"/>
    <property type="project" value="TreeGrafter"/>
</dbReference>
<name>A0A1Q5NZC6_9BACI</name>
<dbReference type="PANTHER" id="PTHR33376">
    <property type="match status" value="1"/>
</dbReference>
<dbReference type="Gene3D" id="3.40.190.170">
    <property type="entry name" value="Bacterial extracellular solute-binding protein, family 7"/>
    <property type="match status" value="1"/>
</dbReference>
<dbReference type="InterPro" id="IPR018389">
    <property type="entry name" value="DctP_fam"/>
</dbReference>
<comment type="caution">
    <text evidence="2">The sequence shown here is derived from an EMBL/GenBank/DDBJ whole genome shotgun (WGS) entry which is preliminary data.</text>
</comment>
<dbReference type="PIRSF" id="PIRSF006470">
    <property type="entry name" value="DctB"/>
    <property type="match status" value="1"/>
</dbReference>
<dbReference type="Pfam" id="PF03480">
    <property type="entry name" value="DctP"/>
    <property type="match status" value="1"/>
</dbReference>
<keyword evidence="1" id="KW-0732">Signal</keyword>
<dbReference type="PANTHER" id="PTHR33376:SF2">
    <property type="entry name" value="DICARBOXYLATE-BINDING PERIPLASMIC PROTEIN"/>
    <property type="match status" value="1"/>
</dbReference>
<dbReference type="EMBL" id="MRWQ01000028">
    <property type="protein sequence ID" value="OKL35311.1"/>
    <property type="molecule type" value="Genomic_DNA"/>
</dbReference>